<feature type="domain" description="FAD-binding PCMH-type" evidence="7">
    <location>
        <begin position="63"/>
        <end position="235"/>
    </location>
</feature>
<dbReference type="Proteomes" id="UP001392437">
    <property type="component" value="Unassembled WGS sequence"/>
</dbReference>
<dbReference type="InterPro" id="IPR050416">
    <property type="entry name" value="FAD-linked_Oxidoreductase"/>
</dbReference>
<dbReference type="InterPro" id="IPR016169">
    <property type="entry name" value="FAD-bd_PCMH_sub2"/>
</dbReference>
<evidence type="ECO:0000256" key="2">
    <source>
        <dbReference type="ARBA" id="ARBA00005466"/>
    </source>
</evidence>
<evidence type="ECO:0000256" key="6">
    <source>
        <dbReference type="SAM" id="SignalP"/>
    </source>
</evidence>
<feature type="signal peptide" evidence="6">
    <location>
        <begin position="1"/>
        <end position="20"/>
    </location>
</feature>
<evidence type="ECO:0000256" key="1">
    <source>
        <dbReference type="ARBA" id="ARBA00001974"/>
    </source>
</evidence>
<proteinExistence type="inferred from homology"/>
<evidence type="ECO:0000256" key="5">
    <source>
        <dbReference type="ARBA" id="ARBA00023002"/>
    </source>
</evidence>
<keyword evidence="9" id="KW-1185">Reference proteome</keyword>
<dbReference type="AlphaFoldDB" id="A0AAW0RA65"/>
<dbReference type="InterPro" id="IPR036318">
    <property type="entry name" value="FAD-bd_PCMH-like_sf"/>
</dbReference>
<evidence type="ECO:0000256" key="3">
    <source>
        <dbReference type="ARBA" id="ARBA00022630"/>
    </source>
</evidence>
<dbReference type="Gene3D" id="3.40.462.20">
    <property type="match status" value="1"/>
</dbReference>
<keyword evidence="5" id="KW-0560">Oxidoreductase</keyword>
<evidence type="ECO:0000313" key="9">
    <source>
        <dbReference type="Proteomes" id="UP001392437"/>
    </source>
</evidence>
<organism evidence="8 9">
    <name type="scientific">Apiospora kogelbergensis</name>
    <dbReference type="NCBI Taxonomy" id="1337665"/>
    <lineage>
        <taxon>Eukaryota</taxon>
        <taxon>Fungi</taxon>
        <taxon>Dikarya</taxon>
        <taxon>Ascomycota</taxon>
        <taxon>Pezizomycotina</taxon>
        <taxon>Sordariomycetes</taxon>
        <taxon>Xylariomycetidae</taxon>
        <taxon>Amphisphaeriales</taxon>
        <taxon>Apiosporaceae</taxon>
        <taxon>Apiospora</taxon>
    </lineage>
</organism>
<dbReference type="EMBL" id="JAQQWP010000002">
    <property type="protein sequence ID" value="KAK8130695.1"/>
    <property type="molecule type" value="Genomic_DNA"/>
</dbReference>
<reference evidence="8 9" key="1">
    <citation type="submission" date="2023-01" db="EMBL/GenBank/DDBJ databases">
        <title>Analysis of 21 Apiospora genomes using comparative genomics revels a genus with tremendous synthesis potential of carbohydrate active enzymes and secondary metabolites.</title>
        <authorList>
            <person name="Sorensen T."/>
        </authorList>
    </citation>
    <scope>NUCLEOTIDE SEQUENCE [LARGE SCALE GENOMIC DNA]</scope>
    <source>
        <strain evidence="8 9">CBS 117206</strain>
    </source>
</reference>
<dbReference type="InterPro" id="IPR012951">
    <property type="entry name" value="BBE"/>
</dbReference>
<dbReference type="PROSITE" id="PS51387">
    <property type="entry name" value="FAD_PCMH"/>
    <property type="match status" value="1"/>
</dbReference>
<evidence type="ECO:0000256" key="4">
    <source>
        <dbReference type="ARBA" id="ARBA00022827"/>
    </source>
</evidence>
<dbReference type="GO" id="GO:0071949">
    <property type="term" value="F:FAD binding"/>
    <property type="evidence" value="ECO:0007669"/>
    <property type="project" value="InterPro"/>
</dbReference>
<keyword evidence="3" id="KW-0285">Flavoprotein</keyword>
<sequence length="505" mass="54426">MRVIHFSGLAILALVRSSVAAAVQSNESSFSADAARYRWAPGTVISYKGSPDFRQATERWDIYKPPTYSVAITPAVEADVATAVKLARQQKVPLLATGGRHGISTTLAKMQGGVAIDLSKLNSISIDKKAVTITVGPGVRFGDVYEPLYKAGFQIQTGTATCPGMIGVTLGGGIGRLDGLQGLVLDALVSARIVLANGTLLEVSKTSNPDLFWGVQGAGQNFGVVTSATYKVQPLYKGGIWTSVDLIVPIEKNLSYFKAVSGMLPMPADLTVQTTAVYNTTLKRTQLLSSLVYAGPKEAGLKAMAPILNLGPFPFQNVSTLALDKLNENAMFQANAAICVKQQIFDVYGFNLKTFDVPTMVSVVRKMSDFFDTQPAARKSALLLETWPNQAVMAVPDDATAYPWRDATTYGRGLIEEIRQIELRWDTPGDPVEAAANSLGRDVRAALAATSGYGNLTVYVNYAWGDESLESIYGAKKLPRLARLKAQYDPSNVFQFYHALPTSYP</sequence>
<dbReference type="GO" id="GO:0016491">
    <property type="term" value="F:oxidoreductase activity"/>
    <property type="evidence" value="ECO:0007669"/>
    <property type="project" value="UniProtKB-KW"/>
</dbReference>
<dbReference type="InterPro" id="IPR016166">
    <property type="entry name" value="FAD-bd_PCMH"/>
</dbReference>
<keyword evidence="6" id="KW-0732">Signal</keyword>
<dbReference type="Gene3D" id="3.30.465.10">
    <property type="match status" value="1"/>
</dbReference>
<comment type="cofactor">
    <cofactor evidence="1">
        <name>FAD</name>
        <dbReference type="ChEBI" id="CHEBI:57692"/>
    </cofactor>
</comment>
<name>A0AAW0RA65_9PEZI</name>
<evidence type="ECO:0000313" key="8">
    <source>
        <dbReference type="EMBL" id="KAK8130695.1"/>
    </source>
</evidence>
<dbReference type="Pfam" id="PF01565">
    <property type="entry name" value="FAD_binding_4"/>
    <property type="match status" value="1"/>
</dbReference>
<dbReference type="InterPro" id="IPR006094">
    <property type="entry name" value="Oxid_FAD_bind_N"/>
</dbReference>
<evidence type="ECO:0000259" key="7">
    <source>
        <dbReference type="PROSITE" id="PS51387"/>
    </source>
</evidence>
<dbReference type="Pfam" id="PF08031">
    <property type="entry name" value="BBE"/>
    <property type="match status" value="1"/>
</dbReference>
<dbReference type="SUPFAM" id="SSF56176">
    <property type="entry name" value="FAD-binding/transporter-associated domain-like"/>
    <property type="match status" value="1"/>
</dbReference>
<keyword evidence="4" id="KW-0274">FAD</keyword>
<gene>
    <name evidence="8" type="ORF">PG999_003075</name>
</gene>
<dbReference type="PANTHER" id="PTHR42973:SF9">
    <property type="entry name" value="FAD-BINDING PCMH-TYPE DOMAIN-CONTAINING PROTEIN-RELATED"/>
    <property type="match status" value="1"/>
</dbReference>
<comment type="similarity">
    <text evidence="2">Belongs to the oxygen-dependent FAD-linked oxidoreductase family.</text>
</comment>
<feature type="chain" id="PRO_5043564575" description="FAD-binding PCMH-type domain-containing protein" evidence="6">
    <location>
        <begin position="21"/>
        <end position="505"/>
    </location>
</feature>
<comment type="caution">
    <text evidence="8">The sequence shown here is derived from an EMBL/GenBank/DDBJ whole genome shotgun (WGS) entry which is preliminary data.</text>
</comment>
<accession>A0AAW0RA65</accession>
<dbReference type="PANTHER" id="PTHR42973">
    <property type="entry name" value="BINDING OXIDOREDUCTASE, PUTATIVE (AFU_ORTHOLOGUE AFUA_1G17690)-RELATED"/>
    <property type="match status" value="1"/>
</dbReference>
<protein>
    <recommendedName>
        <fullName evidence="7">FAD-binding PCMH-type domain-containing protein</fullName>
    </recommendedName>
</protein>